<reference evidence="1" key="1">
    <citation type="submission" date="2014-09" db="EMBL/GenBank/DDBJ databases">
        <authorList>
            <person name="Magalhaes I.L.F."/>
            <person name="Oliveira U."/>
            <person name="Santos F.R."/>
            <person name="Vidigal T.H.D.A."/>
            <person name="Brescovit A.D."/>
            <person name="Santos A.J."/>
        </authorList>
    </citation>
    <scope>NUCLEOTIDE SEQUENCE</scope>
    <source>
        <tissue evidence="1">Shoot tissue taken approximately 20 cm above the soil surface</tissue>
    </source>
</reference>
<protein>
    <submittedName>
        <fullName evidence="1">Uncharacterized protein</fullName>
    </submittedName>
</protein>
<accession>A0A0A9GR65</accession>
<name>A0A0A9GR65_ARUDO</name>
<evidence type="ECO:0000313" key="1">
    <source>
        <dbReference type="EMBL" id="JAE25041.1"/>
    </source>
</evidence>
<sequence>MQLGEAGRSEQHASSAIGAAAYCRVDYRTAIRQQIESS</sequence>
<proteinExistence type="predicted"/>
<reference evidence="1" key="2">
    <citation type="journal article" date="2015" name="Data Brief">
        <title>Shoot transcriptome of the giant reed, Arundo donax.</title>
        <authorList>
            <person name="Barrero R.A."/>
            <person name="Guerrero F.D."/>
            <person name="Moolhuijzen P."/>
            <person name="Goolsby J.A."/>
            <person name="Tidwell J."/>
            <person name="Bellgard S.E."/>
            <person name="Bellgard M.I."/>
        </authorList>
    </citation>
    <scope>NUCLEOTIDE SEQUENCE</scope>
    <source>
        <tissue evidence="1">Shoot tissue taken approximately 20 cm above the soil surface</tissue>
    </source>
</reference>
<dbReference type="EMBL" id="GBRH01172855">
    <property type="protein sequence ID" value="JAE25041.1"/>
    <property type="molecule type" value="Transcribed_RNA"/>
</dbReference>
<organism evidence="1">
    <name type="scientific">Arundo donax</name>
    <name type="common">Giant reed</name>
    <name type="synonym">Donax arundinaceus</name>
    <dbReference type="NCBI Taxonomy" id="35708"/>
    <lineage>
        <taxon>Eukaryota</taxon>
        <taxon>Viridiplantae</taxon>
        <taxon>Streptophyta</taxon>
        <taxon>Embryophyta</taxon>
        <taxon>Tracheophyta</taxon>
        <taxon>Spermatophyta</taxon>
        <taxon>Magnoliopsida</taxon>
        <taxon>Liliopsida</taxon>
        <taxon>Poales</taxon>
        <taxon>Poaceae</taxon>
        <taxon>PACMAD clade</taxon>
        <taxon>Arundinoideae</taxon>
        <taxon>Arundineae</taxon>
        <taxon>Arundo</taxon>
    </lineage>
</organism>
<dbReference type="AlphaFoldDB" id="A0A0A9GR65"/>